<proteinExistence type="predicted"/>
<protein>
    <submittedName>
        <fullName evidence="1">Uncharacterized protein</fullName>
    </submittedName>
</protein>
<dbReference type="STRING" id="1514105.AOC36_00795"/>
<organism evidence="1 2">
    <name type="scientific">Erysipelothrix larvae</name>
    <dbReference type="NCBI Taxonomy" id="1514105"/>
    <lineage>
        <taxon>Bacteria</taxon>
        <taxon>Bacillati</taxon>
        <taxon>Bacillota</taxon>
        <taxon>Erysipelotrichia</taxon>
        <taxon>Erysipelotrichales</taxon>
        <taxon>Erysipelotrichaceae</taxon>
        <taxon>Erysipelothrix</taxon>
    </lineage>
</organism>
<name>A0A0X8H2D3_9FIRM</name>
<evidence type="ECO:0000313" key="1">
    <source>
        <dbReference type="EMBL" id="AMC94604.1"/>
    </source>
</evidence>
<dbReference type="AlphaFoldDB" id="A0A0X8H2D3"/>
<keyword evidence="2" id="KW-1185">Reference proteome</keyword>
<dbReference type="OrthoDB" id="2301034at2"/>
<reference evidence="1 2" key="1">
    <citation type="submission" date="2015-10" db="EMBL/GenBank/DDBJ databases">
        <title>Erysipelothrix larvae sp. LV19 isolated from the larval gut of the rhinoceros beetle, Trypoxylus dichotomus.</title>
        <authorList>
            <person name="Lim S."/>
            <person name="Kim B.-C."/>
        </authorList>
    </citation>
    <scope>NUCLEOTIDE SEQUENCE [LARGE SCALE GENOMIC DNA]</scope>
    <source>
        <strain evidence="1 2">LV19</strain>
    </source>
</reference>
<accession>A0A0X8H2D3</accession>
<dbReference type="EMBL" id="CP013213">
    <property type="protein sequence ID" value="AMC94604.1"/>
    <property type="molecule type" value="Genomic_DNA"/>
</dbReference>
<evidence type="ECO:0000313" key="2">
    <source>
        <dbReference type="Proteomes" id="UP000063781"/>
    </source>
</evidence>
<sequence length="150" mass="17204">MMKKVKALRFIFRNGQAWNVDLEFVGDLWIKQVTTSFGRINGGEFTEIYPCQSFKIEIFPEADAGQTTDINSGVLEIGMSNRADRYADIEMMDMIYDDDSINERRVYFPFKAQDADGNDNLYQSSKVTSDGRLFIVIDPEKTVDDIYPNV</sequence>
<dbReference type="Proteomes" id="UP000063781">
    <property type="component" value="Chromosome"/>
</dbReference>
<gene>
    <name evidence="1" type="ORF">AOC36_00795</name>
</gene>
<dbReference type="KEGG" id="erl:AOC36_00795"/>